<dbReference type="Pfam" id="PF13411">
    <property type="entry name" value="MerR_1"/>
    <property type="match status" value="1"/>
</dbReference>
<dbReference type="EMBL" id="JAKFHA010000007">
    <property type="protein sequence ID" value="MCF2528509.1"/>
    <property type="molecule type" value="Genomic_DNA"/>
</dbReference>
<reference evidence="3" key="1">
    <citation type="submission" date="2022-01" db="EMBL/GenBank/DDBJ databases">
        <title>Genome-Based Taxonomic Classification of the Phylum Actinobacteria.</title>
        <authorList>
            <person name="Gao Y."/>
        </authorList>
    </citation>
    <scope>NUCLEOTIDE SEQUENCE</scope>
    <source>
        <strain evidence="3">KLBMP 8922</strain>
    </source>
</reference>
<keyword evidence="4" id="KW-1185">Reference proteome</keyword>
<dbReference type="Proteomes" id="UP001165378">
    <property type="component" value="Unassembled WGS sequence"/>
</dbReference>
<feature type="domain" description="HTH merR-type" evidence="2">
    <location>
        <begin position="17"/>
        <end position="93"/>
    </location>
</feature>
<evidence type="ECO:0000313" key="3">
    <source>
        <dbReference type="EMBL" id="MCF2528509.1"/>
    </source>
</evidence>
<evidence type="ECO:0000313" key="4">
    <source>
        <dbReference type="Proteomes" id="UP001165378"/>
    </source>
</evidence>
<dbReference type="CDD" id="cd01109">
    <property type="entry name" value="HTH_YyaN"/>
    <property type="match status" value="1"/>
</dbReference>
<dbReference type="RefSeq" id="WP_235052678.1">
    <property type="nucleotide sequence ID" value="NZ_JAKFHA010000007.1"/>
</dbReference>
<dbReference type="GO" id="GO:0003700">
    <property type="term" value="F:DNA-binding transcription factor activity"/>
    <property type="evidence" value="ECO:0007669"/>
    <property type="project" value="InterPro"/>
</dbReference>
<dbReference type="InterPro" id="IPR047057">
    <property type="entry name" value="MerR_fam"/>
</dbReference>
<dbReference type="PANTHER" id="PTHR30204">
    <property type="entry name" value="REDOX-CYCLING DRUG-SENSING TRANSCRIPTIONAL ACTIVATOR SOXR"/>
    <property type="match status" value="1"/>
</dbReference>
<dbReference type="SUPFAM" id="SSF46955">
    <property type="entry name" value="Putative DNA-binding domain"/>
    <property type="match status" value="1"/>
</dbReference>
<evidence type="ECO:0000256" key="1">
    <source>
        <dbReference type="ARBA" id="ARBA00023125"/>
    </source>
</evidence>
<dbReference type="InterPro" id="IPR009061">
    <property type="entry name" value="DNA-bd_dom_put_sf"/>
</dbReference>
<evidence type="ECO:0000259" key="2">
    <source>
        <dbReference type="PROSITE" id="PS50937"/>
    </source>
</evidence>
<dbReference type="GO" id="GO:0003677">
    <property type="term" value="F:DNA binding"/>
    <property type="evidence" value="ECO:0007669"/>
    <property type="project" value="UniProtKB-KW"/>
</dbReference>
<name>A0AA41U3X9_9ACTN</name>
<dbReference type="AlphaFoldDB" id="A0AA41U3X9"/>
<keyword evidence="1" id="KW-0238">DNA-binding</keyword>
<organism evidence="3 4">
    <name type="scientific">Yinghuangia soli</name>
    <dbReference type="NCBI Taxonomy" id="2908204"/>
    <lineage>
        <taxon>Bacteria</taxon>
        <taxon>Bacillati</taxon>
        <taxon>Actinomycetota</taxon>
        <taxon>Actinomycetes</taxon>
        <taxon>Kitasatosporales</taxon>
        <taxon>Streptomycetaceae</taxon>
        <taxon>Yinghuangia</taxon>
    </lineage>
</organism>
<dbReference type="InterPro" id="IPR000551">
    <property type="entry name" value="MerR-type_HTH_dom"/>
</dbReference>
<gene>
    <name evidence="3" type="ORF">LZ495_14940</name>
</gene>
<dbReference type="Gene3D" id="1.10.1660.10">
    <property type="match status" value="1"/>
</dbReference>
<proteinExistence type="predicted"/>
<accession>A0AA41U3X9</accession>
<dbReference type="PROSITE" id="PS50937">
    <property type="entry name" value="HTH_MERR_2"/>
    <property type="match status" value="1"/>
</dbReference>
<comment type="caution">
    <text evidence="3">The sequence shown here is derived from an EMBL/GenBank/DDBJ whole genome shotgun (WGS) entry which is preliminary data.</text>
</comment>
<sequence>MSLAHASQPVPDEEVGRFTISEVVEKTGLTAHTLRWYERIGLMPQVGREAPRSGGGQAGRRRYSERDLAFLEFVGKLRLTGMPVADMIRYAELARAGEGTIDERRQILVDHRAEVRERIADLTACLLVLDYKVEHYEQLCGVFETTRAAGAEDVLVRAECGDGR</sequence>
<dbReference type="SMART" id="SM00422">
    <property type="entry name" value="HTH_MERR"/>
    <property type="match status" value="1"/>
</dbReference>
<protein>
    <submittedName>
        <fullName evidence="3">MerR family transcriptional regulator</fullName>
    </submittedName>
</protein>
<dbReference type="PANTHER" id="PTHR30204:SF98">
    <property type="entry name" value="HTH-TYPE TRANSCRIPTIONAL REGULATOR ADHR"/>
    <property type="match status" value="1"/>
</dbReference>